<dbReference type="Pfam" id="PF06108">
    <property type="entry name" value="DUF952"/>
    <property type="match status" value="1"/>
</dbReference>
<organism evidence="1 2">
    <name type="scientific">Micromonospora gifhornensis</name>
    <dbReference type="NCBI Taxonomy" id="84594"/>
    <lineage>
        <taxon>Bacteria</taxon>
        <taxon>Bacillati</taxon>
        <taxon>Actinomycetota</taxon>
        <taxon>Actinomycetes</taxon>
        <taxon>Micromonosporales</taxon>
        <taxon>Micromonosporaceae</taxon>
        <taxon>Micromonospora</taxon>
    </lineage>
</organism>
<comment type="caution">
    <text evidence="1">The sequence shown here is derived from an EMBL/GenBank/DDBJ whole genome shotgun (WGS) entry which is preliminary data.</text>
</comment>
<reference evidence="1 2" key="1">
    <citation type="submission" date="2021-01" db="EMBL/GenBank/DDBJ databases">
        <title>Whole genome shotgun sequence of Verrucosispora gifhornensis NBRC 16317.</title>
        <authorList>
            <person name="Komaki H."/>
            <person name="Tamura T."/>
        </authorList>
    </citation>
    <scope>NUCLEOTIDE SEQUENCE [LARGE SCALE GENOMIC DNA]</scope>
    <source>
        <strain evidence="1 2">NBRC 16317</strain>
    </source>
</reference>
<dbReference type="PANTHER" id="PTHR34129:SF1">
    <property type="entry name" value="DUF952 DOMAIN-CONTAINING PROTEIN"/>
    <property type="match status" value="1"/>
</dbReference>
<evidence type="ECO:0000313" key="1">
    <source>
        <dbReference type="EMBL" id="GIJ18810.1"/>
    </source>
</evidence>
<evidence type="ECO:0008006" key="3">
    <source>
        <dbReference type="Google" id="ProtNLM"/>
    </source>
</evidence>
<dbReference type="SUPFAM" id="SSF56399">
    <property type="entry name" value="ADP-ribosylation"/>
    <property type="match status" value="1"/>
</dbReference>
<dbReference type="Gene3D" id="3.20.170.20">
    <property type="entry name" value="Protein of unknown function DUF952"/>
    <property type="match status" value="1"/>
</dbReference>
<evidence type="ECO:0000313" key="2">
    <source>
        <dbReference type="Proteomes" id="UP000647860"/>
    </source>
</evidence>
<gene>
    <name evidence="1" type="ORF">Vgi01_54940</name>
</gene>
<dbReference type="EMBL" id="BOPA01000051">
    <property type="protein sequence ID" value="GIJ18810.1"/>
    <property type="molecule type" value="Genomic_DNA"/>
</dbReference>
<dbReference type="Proteomes" id="UP000647860">
    <property type="component" value="Unassembled WGS sequence"/>
</dbReference>
<proteinExistence type="predicted"/>
<keyword evidence="2" id="KW-1185">Reference proteome</keyword>
<sequence length="119" mass="13086">MRLWQHGRVLIYKILLPDEWAQFQAAGLFDGSPFDRDSGFIHCSSRTQLPATANRFFGEQPQLVVVALDADRFGDTLRWEKASDGGVFPHVYGVLPADAVTGVHHVAGAARIDEDVPPA</sequence>
<dbReference type="PANTHER" id="PTHR34129">
    <property type="entry name" value="BLR1139 PROTEIN"/>
    <property type="match status" value="1"/>
</dbReference>
<accession>A0ABQ4ILM0</accession>
<protein>
    <recommendedName>
        <fullName evidence="3">DUF952 domain-containing protein</fullName>
    </recommendedName>
</protein>
<name>A0ABQ4ILM0_9ACTN</name>
<dbReference type="InterPro" id="IPR009297">
    <property type="entry name" value="DUF952"/>
</dbReference>